<protein>
    <submittedName>
        <fullName evidence="3">Competence protein ComEA</fullName>
    </submittedName>
</protein>
<dbReference type="NCBIfam" id="TIGR00426">
    <property type="entry name" value="competence protein ComEA helix-hairpin-helix repeat region"/>
    <property type="match status" value="1"/>
</dbReference>
<reference evidence="3 4" key="1">
    <citation type="submission" date="2022-03" db="EMBL/GenBank/DDBJ databases">
        <title>Genomic Encyclopedia of Type Strains, Phase III (KMG-III): the genomes of soil and plant-associated and newly described type strains.</title>
        <authorList>
            <person name="Whitman W."/>
        </authorList>
    </citation>
    <scope>NUCLEOTIDE SEQUENCE [LARGE SCALE GENOMIC DNA]</scope>
    <source>
        <strain evidence="3 4">BSker1</strain>
    </source>
</reference>
<feature type="domain" description="Helix-hairpin-helix DNA-binding motif class 1" evidence="2">
    <location>
        <begin position="36"/>
        <end position="55"/>
    </location>
</feature>
<feature type="signal peptide" evidence="1">
    <location>
        <begin position="1"/>
        <end position="20"/>
    </location>
</feature>
<dbReference type="SUPFAM" id="SSF47781">
    <property type="entry name" value="RuvA domain 2-like"/>
    <property type="match status" value="1"/>
</dbReference>
<dbReference type="InterPro" id="IPR004509">
    <property type="entry name" value="Competence_ComEA_HhH"/>
</dbReference>
<dbReference type="PANTHER" id="PTHR21180:SF32">
    <property type="entry name" value="ENDONUCLEASE_EXONUCLEASE_PHOSPHATASE FAMILY DOMAIN-CONTAINING PROTEIN 1"/>
    <property type="match status" value="1"/>
</dbReference>
<keyword evidence="1" id="KW-0732">Signal</keyword>
<dbReference type="Proteomes" id="UP001523550">
    <property type="component" value="Unassembled WGS sequence"/>
</dbReference>
<dbReference type="InterPro" id="IPR051675">
    <property type="entry name" value="Endo/Exo/Phosphatase_dom_1"/>
</dbReference>
<evidence type="ECO:0000256" key="1">
    <source>
        <dbReference type="SAM" id="SignalP"/>
    </source>
</evidence>
<dbReference type="InterPro" id="IPR003583">
    <property type="entry name" value="Hlx-hairpin-Hlx_DNA-bd_motif"/>
</dbReference>
<sequence length="90" mass="9591">MKLQGIKALFAALIFVAAHAVIAGQAVNINTASAETLAENLDGVGEARAEAIVEFREENGRFMSADDLSLVSGIGSTTVDRNREWIQVDD</sequence>
<dbReference type="EMBL" id="JALJYF010000001">
    <property type="protein sequence ID" value="MCP1726923.1"/>
    <property type="molecule type" value="Genomic_DNA"/>
</dbReference>
<feature type="chain" id="PRO_5047450550" evidence="1">
    <location>
        <begin position="21"/>
        <end position="90"/>
    </location>
</feature>
<comment type="caution">
    <text evidence="3">The sequence shown here is derived from an EMBL/GenBank/DDBJ whole genome shotgun (WGS) entry which is preliminary data.</text>
</comment>
<dbReference type="PANTHER" id="PTHR21180">
    <property type="entry name" value="ENDONUCLEASE/EXONUCLEASE/PHOSPHATASE FAMILY DOMAIN-CONTAINING PROTEIN 1"/>
    <property type="match status" value="1"/>
</dbReference>
<accession>A0ABT1G9F7</accession>
<dbReference type="RefSeq" id="WP_301288310.1">
    <property type="nucleotide sequence ID" value="NZ_JALJYF010000001.1"/>
</dbReference>
<dbReference type="SMART" id="SM00278">
    <property type="entry name" value="HhH1"/>
    <property type="match status" value="2"/>
</dbReference>
<evidence type="ECO:0000313" key="4">
    <source>
        <dbReference type="Proteomes" id="UP001523550"/>
    </source>
</evidence>
<dbReference type="Pfam" id="PF12836">
    <property type="entry name" value="HHH_3"/>
    <property type="match status" value="1"/>
</dbReference>
<proteinExistence type="predicted"/>
<feature type="domain" description="Helix-hairpin-helix DNA-binding motif class 1" evidence="2">
    <location>
        <begin position="66"/>
        <end position="85"/>
    </location>
</feature>
<keyword evidence="4" id="KW-1185">Reference proteome</keyword>
<dbReference type="InterPro" id="IPR010994">
    <property type="entry name" value="RuvA_2-like"/>
</dbReference>
<name>A0ABT1G9F7_9GAMM</name>
<organism evidence="3 4">
    <name type="scientific">Natronospira proteinivora</name>
    <dbReference type="NCBI Taxonomy" id="1807133"/>
    <lineage>
        <taxon>Bacteria</taxon>
        <taxon>Pseudomonadati</taxon>
        <taxon>Pseudomonadota</taxon>
        <taxon>Gammaproteobacteria</taxon>
        <taxon>Natronospirales</taxon>
        <taxon>Natronospiraceae</taxon>
        <taxon>Natronospira</taxon>
    </lineage>
</organism>
<gene>
    <name evidence="3" type="ORF">J2T60_000888</name>
</gene>
<dbReference type="Gene3D" id="1.10.150.280">
    <property type="entry name" value="AF1531-like domain"/>
    <property type="match status" value="1"/>
</dbReference>
<evidence type="ECO:0000259" key="2">
    <source>
        <dbReference type="SMART" id="SM00278"/>
    </source>
</evidence>
<evidence type="ECO:0000313" key="3">
    <source>
        <dbReference type="EMBL" id="MCP1726923.1"/>
    </source>
</evidence>